<accession>A0ABV1J3F0</accession>
<name>A0ABV1J3F0_9FIRM</name>
<dbReference type="SUPFAM" id="SSF116842">
    <property type="entry name" value="XseB-like"/>
    <property type="match status" value="1"/>
</dbReference>
<keyword evidence="9" id="KW-1185">Reference proteome</keyword>
<dbReference type="PANTHER" id="PTHR34137:SF1">
    <property type="entry name" value="EXODEOXYRIBONUCLEASE 7 SMALL SUBUNIT"/>
    <property type="match status" value="1"/>
</dbReference>
<comment type="caution">
    <text evidence="8">The sequence shown here is derived from an EMBL/GenBank/DDBJ whole genome shotgun (WGS) entry which is preliminary data.</text>
</comment>
<proteinExistence type="inferred from homology"/>
<organism evidence="8 9">
    <name type="scientific">Aedoeadaptatus acetigenes</name>
    <dbReference type="NCBI Taxonomy" id="2981723"/>
    <lineage>
        <taxon>Bacteria</taxon>
        <taxon>Bacillati</taxon>
        <taxon>Bacillota</taxon>
        <taxon>Tissierellia</taxon>
        <taxon>Tissierellales</taxon>
        <taxon>Peptoniphilaceae</taxon>
        <taxon>Aedoeadaptatus</taxon>
    </lineage>
</organism>
<dbReference type="PIRSF" id="PIRSF006488">
    <property type="entry name" value="Exonuc_VII_S"/>
    <property type="match status" value="1"/>
</dbReference>
<comment type="catalytic activity">
    <reaction evidence="6">
        <text>Exonucleolytic cleavage in either 5'- to 3'- or 3'- to 5'-direction to yield nucleoside 5'-phosphates.</text>
        <dbReference type="EC" id="3.1.11.6"/>
    </reaction>
</comment>
<dbReference type="NCBIfam" id="TIGR01280">
    <property type="entry name" value="xseB"/>
    <property type="match status" value="1"/>
</dbReference>
<gene>
    <name evidence="6 8" type="primary">xseB</name>
    <name evidence="8" type="ORF">AAA081_00145</name>
</gene>
<dbReference type="EC" id="3.1.11.6" evidence="6"/>
<evidence type="ECO:0000256" key="7">
    <source>
        <dbReference type="SAM" id="Coils"/>
    </source>
</evidence>
<dbReference type="Pfam" id="PF02609">
    <property type="entry name" value="Exonuc_VII_S"/>
    <property type="match status" value="1"/>
</dbReference>
<dbReference type="InterPro" id="IPR003761">
    <property type="entry name" value="Exonuc_VII_S"/>
</dbReference>
<evidence type="ECO:0000313" key="8">
    <source>
        <dbReference type="EMBL" id="MEQ3352714.1"/>
    </source>
</evidence>
<dbReference type="PANTHER" id="PTHR34137">
    <property type="entry name" value="EXODEOXYRIBONUCLEASE 7 SMALL SUBUNIT"/>
    <property type="match status" value="1"/>
</dbReference>
<comment type="subunit">
    <text evidence="6">Heterooligomer composed of large and small subunits.</text>
</comment>
<keyword evidence="3 6" id="KW-0540">Nuclease</keyword>
<evidence type="ECO:0000256" key="5">
    <source>
        <dbReference type="ARBA" id="ARBA00022839"/>
    </source>
</evidence>
<evidence type="ECO:0000256" key="4">
    <source>
        <dbReference type="ARBA" id="ARBA00022801"/>
    </source>
</evidence>
<dbReference type="RefSeq" id="WP_349053129.1">
    <property type="nucleotide sequence ID" value="NZ_JBBNPS010000001.1"/>
</dbReference>
<protein>
    <recommendedName>
        <fullName evidence="6">Exodeoxyribonuclease 7 small subunit</fullName>
        <ecNumber evidence="6">3.1.11.6</ecNumber>
    </recommendedName>
    <alternativeName>
        <fullName evidence="6">Exodeoxyribonuclease VII small subunit</fullName>
        <shortName evidence="6">Exonuclease VII small subunit</shortName>
    </alternativeName>
</protein>
<reference evidence="8 9" key="1">
    <citation type="submission" date="2024-04" db="EMBL/GenBank/DDBJ databases">
        <title>Human intestinal bacterial collection.</title>
        <authorList>
            <person name="Pauvert C."/>
            <person name="Hitch T.C.A."/>
            <person name="Clavel T."/>
        </authorList>
    </citation>
    <scope>NUCLEOTIDE SEQUENCE [LARGE SCALE GENOMIC DNA]</scope>
    <source>
        <strain evidence="8 9">CLA-SR-H026</strain>
    </source>
</reference>
<sequence>MNYKEKSEQLEKIVERMENEDLSLEEMVKLYEVATSLYKELEKDLKGLEQKVRVLTEGMEEEGDDEL</sequence>
<keyword evidence="5 6" id="KW-0269">Exonuclease</keyword>
<evidence type="ECO:0000256" key="2">
    <source>
        <dbReference type="ARBA" id="ARBA00022490"/>
    </source>
</evidence>
<feature type="coiled-coil region" evidence="7">
    <location>
        <begin position="7"/>
        <end position="58"/>
    </location>
</feature>
<dbReference type="Proteomes" id="UP001481872">
    <property type="component" value="Unassembled WGS sequence"/>
</dbReference>
<dbReference type="GO" id="GO:0008855">
    <property type="term" value="F:exodeoxyribonuclease VII activity"/>
    <property type="evidence" value="ECO:0007669"/>
    <property type="project" value="UniProtKB-EC"/>
</dbReference>
<evidence type="ECO:0000313" key="9">
    <source>
        <dbReference type="Proteomes" id="UP001481872"/>
    </source>
</evidence>
<dbReference type="HAMAP" id="MF_00337">
    <property type="entry name" value="Exonuc_7_S"/>
    <property type="match status" value="1"/>
</dbReference>
<comment type="subcellular location">
    <subcellularLocation>
        <location evidence="6">Cytoplasm</location>
    </subcellularLocation>
</comment>
<keyword evidence="2 6" id="KW-0963">Cytoplasm</keyword>
<keyword evidence="7" id="KW-0175">Coiled coil</keyword>
<dbReference type="InterPro" id="IPR037004">
    <property type="entry name" value="Exonuc_VII_ssu_sf"/>
</dbReference>
<dbReference type="EMBL" id="JBBNPS010000001">
    <property type="protein sequence ID" value="MEQ3352714.1"/>
    <property type="molecule type" value="Genomic_DNA"/>
</dbReference>
<dbReference type="Gene3D" id="1.10.287.1040">
    <property type="entry name" value="Exonuclease VII, small subunit"/>
    <property type="match status" value="1"/>
</dbReference>
<keyword evidence="4 6" id="KW-0378">Hydrolase</keyword>
<evidence type="ECO:0000256" key="3">
    <source>
        <dbReference type="ARBA" id="ARBA00022722"/>
    </source>
</evidence>
<comment type="function">
    <text evidence="6">Bidirectionally degrades single-stranded DNA into large acid-insoluble oligonucleotides, which are then degraded further into small acid-soluble oligonucleotides.</text>
</comment>
<comment type="similarity">
    <text evidence="1 6">Belongs to the XseB family.</text>
</comment>
<evidence type="ECO:0000256" key="1">
    <source>
        <dbReference type="ARBA" id="ARBA00009998"/>
    </source>
</evidence>
<evidence type="ECO:0000256" key="6">
    <source>
        <dbReference type="HAMAP-Rule" id="MF_00337"/>
    </source>
</evidence>